<dbReference type="InterPro" id="IPR011990">
    <property type="entry name" value="TPR-like_helical_dom_sf"/>
</dbReference>
<sequence length="453" mass="51859">MAPVLERRAPAKLKQNDWLIKHGYNVTSQGGEDGVIAKVFGVLATQEAQPERRWCVEFGAWDGKHLSNTWELLHNQPSQWSGVLIEADASRVEQMKTMYQEHANVTCVNSFVELDGENRLASILTRANADLPKDFDLISIDVDGADYHIWAEFDEYTPKVVIIEFNPTIPNNVVYIQERSTNIYHGSSLAALIALGKKKGYELVSTTTFNAVFVQERFYPLFKIEDNSIDKMHDVPMPTEFFQLYDGTIKITGCKKLIWKNIPIHDRDLQILPASARAFPYLPSEHDVQTVAAERFKALQDEGKEEFDFFITLARANLDKYHGEEIRKVLRYATQICQQGETRDLAIDAVWSACEELYRLELNRNNYSAGVFWLEEMLQVKPRCLPTERAMVLCNLGECLVRDRQFEKAEFYLQTSLAIGPNVRETLKALAKLYTKTKQPDLVEGLVERIRAL</sequence>
<dbReference type="Proteomes" id="UP000794436">
    <property type="component" value="Unassembled WGS sequence"/>
</dbReference>
<evidence type="ECO:0000313" key="2">
    <source>
        <dbReference type="Proteomes" id="UP000794436"/>
    </source>
</evidence>
<evidence type="ECO:0008006" key="3">
    <source>
        <dbReference type="Google" id="ProtNLM"/>
    </source>
</evidence>
<reference evidence="1" key="1">
    <citation type="submission" date="2019-03" db="EMBL/GenBank/DDBJ databases">
        <title>Long read genome sequence of the mycoparasitic Pythium oligandrum ATCC 38472 isolated from sugarbeet rhizosphere.</title>
        <authorList>
            <person name="Gaulin E."/>
        </authorList>
    </citation>
    <scope>NUCLEOTIDE SEQUENCE</scope>
    <source>
        <strain evidence="1">ATCC 38472_TT</strain>
    </source>
</reference>
<name>A0A8K1C5V8_PYTOL</name>
<dbReference type="SUPFAM" id="SSF48452">
    <property type="entry name" value="TPR-like"/>
    <property type="match status" value="1"/>
</dbReference>
<organism evidence="1 2">
    <name type="scientific">Pythium oligandrum</name>
    <name type="common">Mycoparasitic fungus</name>
    <dbReference type="NCBI Taxonomy" id="41045"/>
    <lineage>
        <taxon>Eukaryota</taxon>
        <taxon>Sar</taxon>
        <taxon>Stramenopiles</taxon>
        <taxon>Oomycota</taxon>
        <taxon>Peronosporomycetes</taxon>
        <taxon>Pythiales</taxon>
        <taxon>Pythiaceae</taxon>
        <taxon>Pythium</taxon>
    </lineage>
</organism>
<gene>
    <name evidence="1" type="ORF">Poli38472_002935</name>
</gene>
<dbReference type="EMBL" id="SPLM01000144">
    <property type="protein sequence ID" value="TMW57010.1"/>
    <property type="molecule type" value="Genomic_DNA"/>
</dbReference>
<keyword evidence="2" id="KW-1185">Reference proteome</keyword>
<dbReference type="Gene3D" id="1.25.40.10">
    <property type="entry name" value="Tetratricopeptide repeat domain"/>
    <property type="match status" value="1"/>
</dbReference>
<accession>A0A8K1C5V8</accession>
<comment type="caution">
    <text evidence="1">The sequence shown here is derived from an EMBL/GenBank/DDBJ whole genome shotgun (WGS) entry which is preliminary data.</text>
</comment>
<protein>
    <recommendedName>
        <fullName evidence="3">Methyltransferase FkbM domain-containing protein</fullName>
    </recommendedName>
</protein>
<evidence type="ECO:0000313" key="1">
    <source>
        <dbReference type="EMBL" id="TMW57010.1"/>
    </source>
</evidence>
<dbReference type="AlphaFoldDB" id="A0A8K1C5V8"/>
<proteinExistence type="predicted"/>
<dbReference type="OrthoDB" id="288590at2759"/>